<protein>
    <submittedName>
        <fullName evidence="2">Uncharacterized protein</fullName>
    </submittedName>
</protein>
<dbReference type="EMBL" id="MU006220">
    <property type="protein sequence ID" value="KAF2830222.1"/>
    <property type="molecule type" value="Genomic_DNA"/>
</dbReference>
<sequence>MYQPYKGKTQPPVAITSKDVGRPDSPTLGYHPGVVLVTQKDILSRSERKLAERNSRSEEAESEAYLNHRSADAFHADAFHADAFHANNAVSKAIENRRMPHTSDKYELWLPSSSSLQVGVVPENLRMLKNSDKHELWLPTSSQAEIAPKESIAASWRRPSWTPGDDAPYMRHTTHKNPPRELRCQSSFVEIIKPLRAFDYSSYMAHGVRPPIPSSTTNLGPLTRPELKAAKVKKSRSSLVVSSKAWGGGAFR</sequence>
<evidence type="ECO:0000313" key="3">
    <source>
        <dbReference type="Proteomes" id="UP000799424"/>
    </source>
</evidence>
<organism evidence="2 3">
    <name type="scientific">Ophiobolus disseminans</name>
    <dbReference type="NCBI Taxonomy" id="1469910"/>
    <lineage>
        <taxon>Eukaryota</taxon>
        <taxon>Fungi</taxon>
        <taxon>Dikarya</taxon>
        <taxon>Ascomycota</taxon>
        <taxon>Pezizomycotina</taxon>
        <taxon>Dothideomycetes</taxon>
        <taxon>Pleosporomycetidae</taxon>
        <taxon>Pleosporales</taxon>
        <taxon>Pleosporineae</taxon>
        <taxon>Phaeosphaeriaceae</taxon>
        <taxon>Ophiobolus</taxon>
    </lineage>
</organism>
<evidence type="ECO:0000313" key="2">
    <source>
        <dbReference type="EMBL" id="KAF2830222.1"/>
    </source>
</evidence>
<feature type="region of interest" description="Disordered" evidence="1">
    <location>
        <begin position="1"/>
        <end position="31"/>
    </location>
</feature>
<reference evidence="2" key="1">
    <citation type="journal article" date="2020" name="Stud. Mycol.">
        <title>101 Dothideomycetes genomes: a test case for predicting lifestyles and emergence of pathogens.</title>
        <authorList>
            <person name="Haridas S."/>
            <person name="Albert R."/>
            <person name="Binder M."/>
            <person name="Bloem J."/>
            <person name="Labutti K."/>
            <person name="Salamov A."/>
            <person name="Andreopoulos B."/>
            <person name="Baker S."/>
            <person name="Barry K."/>
            <person name="Bills G."/>
            <person name="Bluhm B."/>
            <person name="Cannon C."/>
            <person name="Castanera R."/>
            <person name="Culley D."/>
            <person name="Daum C."/>
            <person name="Ezra D."/>
            <person name="Gonzalez J."/>
            <person name="Henrissat B."/>
            <person name="Kuo A."/>
            <person name="Liang C."/>
            <person name="Lipzen A."/>
            <person name="Lutzoni F."/>
            <person name="Magnuson J."/>
            <person name="Mondo S."/>
            <person name="Nolan M."/>
            <person name="Ohm R."/>
            <person name="Pangilinan J."/>
            <person name="Park H.-J."/>
            <person name="Ramirez L."/>
            <person name="Alfaro M."/>
            <person name="Sun H."/>
            <person name="Tritt A."/>
            <person name="Yoshinaga Y."/>
            <person name="Zwiers L.-H."/>
            <person name="Turgeon B."/>
            <person name="Goodwin S."/>
            <person name="Spatafora J."/>
            <person name="Crous P."/>
            <person name="Grigoriev I."/>
        </authorList>
    </citation>
    <scope>NUCLEOTIDE SEQUENCE</scope>
    <source>
        <strain evidence="2">CBS 113818</strain>
    </source>
</reference>
<keyword evidence="3" id="KW-1185">Reference proteome</keyword>
<dbReference type="Proteomes" id="UP000799424">
    <property type="component" value="Unassembled WGS sequence"/>
</dbReference>
<gene>
    <name evidence="2" type="ORF">CC86DRAFT_379664</name>
</gene>
<dbReference type="AlphaFoldDB" id="A0A6A7AAB6"/>
<proteinExistence type="predicted"/>
<name>A0A6A7AAB6_9PLEO</name>
<evidence type="ECO:0000256" key="1">
    <source>
        <dbReference type="SAM" id="MobiDB-lite"/>
    </source>
</evidence>
<accession>A0A6A7AAB6</accession>